<dbReference type="HAMAP" id="MF_00074">
    <property type="entry name" value="16SrRNA_methyltr_G"/>
    <property type="match status" value="1"/>
</dbReference>
<dbReference type="NCBIfam" id="TIGR00138">
    <property type="entry name" value="rsmG_gidB"/>
    <property type="match status" value="1"/>
</dbReference>
<feature type="binding site" evidence="6">
    <location>
        <position position="81"/>
    </location>
    <ligand>
        <name>S-adenosyl-L-methionine</name>
        <dbReference type="ChEBI" id="CHEBI:59789"/>
    </ligand>
</feature>
<keyword evidence="1 6" id="KW-0963">Cytoplasm</keyword>
<evidence type="ECO:0000256" key="1">
    <source>
        <dbReference type="ARBA" id="ARBA00022490"/>
    </source>
</evidence>
<comment type="function">
    <text evidence="6">Specifically methylates the N7 position of a guanine in 16S rRNA.</text>
</comment>
<evidence type="ECO:0000256" key="5">
    <source>
        <dbReference type="ARBA" id="ARBA00022691"/>
    </source>
</evidence>
<comment type="similarity">
    <text evidence="6">Belongs to the methyltransferase superfamily. RNA methyltransferase RsmG family.</text>
</comment>
<feature type="binding site" evidence="6">
    <location>
        <begin position="132"/>
        <end position="133"/>
    </location>
    <ligand>
        <name>S-adenosyl-L-methionine</name>
        <dbReference type="ChEBI" id="CHEBI:59789"/>
    </ligand>
</feature>
<gene>
    <name evidence="6" type="primary">rsmG</name>
    <name evidence="7" type="ORF">DA803_00145</name>
</gene>
<organism evidence="7 8">
    <name type="scientific">[Mycoplasma] phocae</name>
    <dbReference type="NCBI Taxonomy" id="142651"/>
    <lineage>
        <taxon>Bacteria</taxon>
        <taxon>Bacillati</taxon>
        <taxon>Mycoplasmatota</taxon>
        <taxon>Mycoplasmoidales</taxon>
        <taxon>Metamycoplasmataceae</taxon>
        <taxon>Metamycoplasma</taxon>
    </lineage>
</organism>
<evidence type="ECO:0000256" key="6">
    <source>
        <dbReference type="HAMAP-Rule" id="MF_00074"/>
    </source>
</evidence>
<dbReference type="Pfam" id="PF02527">
    <property type="entry name" value="GidB"/>
    <property type="match status" value="1"/>
</dbReference>
<protein>
    <recommendedName>
        <fullName evidence="6">Ribosomal RNA small subunit methyltransferase G</fullName>
        <ecNumber evidence="6">2.1.1.-</ecNumber>
    </recommendedName>
    <alternativeName>
        <fullName evidence="6">16S rRNA 7-methylguanosine methyltransferase</fullName>
        <shortName evidence="6">16S rRNA m7G methyltransferase</shortName>
    </alternativeName>
</protein>
<feature type="binding site" evidence="6">
    <location>
        <position position="86"/>
    </location>
    <ligand>
        <name>S-adenosyl-L-methionine</name>
        <dbReference type="ChEBI" id="CHEBI:59789"/>
    </ligand>
</feature>
<evidence type="ECO:0000256" key="4">
    <source>
        <dbReference type="ARBA" id="ARBA00022679"/>
    </source>
</evidence>
<dbReference type="CDD" id="cd02440">
    <property type="entry name" value="AdoMet_MTases"/>
    <property type="match status" value="1"/>
</dbReference>
<comment type="subcellular location">
    <subcellularLocation>
        <location evidence="6">Cytoplasm</location>
    </subcellularLocation>
</comment>
<dbReference type="Gene3D" id="3.40.50.150">
    <property type="entry name" value="Vaccinia Virus protein VP39"/>
    <property type="match status" value="1"/>
</dbReference>
<dbReference type="KEGG" id="mpho:DA803_00145"/>
<dbReference type="Proteomes" id="UP000252477">
    <property type="component" value="Chromosome"/>
</dbReference>
<evidence type="ECO:0000256" key="3">
    <source>
        <dbReference type="ARBA" id="ARBA00022603"/>
    </source>
</evidence>
<reference evidence="7 8" key="1">
    <citation type="submission" date="2018-05" db="EMBL/GenBank/DDBJ databases">
        <title>Annotation of the Mycoplasma phocidae genome.</title>
        <authorList>
            <person name="Brown D.R."/>
            <person name="Kutish G.F."/>
            <person name="Frasca S.Jr."/>
        </authorList>
    </citation>
    <scope>NUCLEOTIDE SEQUENCE [LARGE SCALE GENOMIC DNA]</scope>
    <source>
        <strain evidence="7 8">105</strain>
    </source>
</reference>
<feature type="binding site" evidence="6">
    <location>
        <position position="147"/>
    </location>
    <ligand>
        <name>S-adenosyl-L-methionine</name>
        <dbReference type="ChEBI" id="CHEBI:59789"/>
    </ligand>
</feature>
<sequence>MLTAVKTHSLFKSYLKSGNDKTFSQLHQYYELIEEENKNYNLTGFYDEKLIQEGIVESILIFDKINSEIFAFENKAVLDIGSGAGFPIIPYFIYNPQFELTIFEPQQKRVNFLNLVIKKLNLKNIKVENIRAENSLANEKFDFISARAVSELKNLVEISHHLGKLNSTFCFLKSKNYLAEINNAKWITSKLNINFQILKLNKFFEIDNVLVYYKKVNKTPQDIPRNWSQIIKDNLTKIQKN</sequence>
<evidence type="ECO:0000313" key="8">
    <source>
        <dbReference type="Proteomes" id="UP000252477"/>
    </source>
</evidence>
<dbReference type="OrthoDB" id="9808773at2"/>
<dbReference type="PANTHER" id="PTHR31760">
    <property type="entry name" value="S-ADENOSYL-L-METHIONINE-DEPENDENT METHYLTRANSFERASES SUPERFAMILY PROTEIN"/>
    <property type="match status" value="1"/>
</dbReference>
<dbReference type="PIRSF" id="PIRSF003078">
    <property type="entry name" value="GidB"/>
    <property type="match status" value="1"/>
</dbReference>
<dbReference type="SUPFAM" id="SSF53335">
    <property type="entry name" value="S-adenosyl-L-methionine-dependent methyltransferases"/>
    <property type="match status" value="1"/>
</dbReference>
<keyword evidence="3 6" id="KW-0489">Methyltransferase</keyword>
<dbReference type="InterPro" id="IPR029063">
    <property type="entry name" value="SAM-dependent_MTases_sf"/>
</dbReference>
<dbReference type="RefSeq" id="WP_114190632.1">
    <property type="nucleotide sequence ID" value="NZ_CP029295.1"/>
</dbReference>
<comment type="caution">
    <text evidence="6">Lacks conserved residue(s) required for the propagation of feature annotation.</text>
</comment>
<dbReference type="InterPro" id="IPR003682">
    <property type="entry name" value="rRNA_ssu_MeTfrase_G"/>
</dbReference>
<accession>A0A2Z5IPV5</accession>
<dbReference type="GO" id="GO:0070043">
    <property type="term" value="F:rRNA (guanine-N7-)-methyltransferase activity"/>
    <property type="evidence" value="ECO:0007669"/>
    <property type="project" value="UniProtKB-UniRule"/>
</dbReference>
<dbReference type="EC" id="2.1.1.-" evidence="6"/>
<dbReference type="PANTHER" id="PTHR31760:SF0">
    <property type="entry name" value="S-ADENOSYL-L-METHIONINE-DEPENDENT METHYLTRANSFERASES SUPERFAMILY PROTEIN"/>
    <property type="match status" value="1"/>
</dbReference>
<dbReference type="GO" id="GO:0005829">
    <property type="term" value="C:cytosol"/>
    <property type="evidence" value="ECO:0007669"/>
    <property type="project" value="TreeGrafter"/>
</dbReference>
<keyword evidence="5 6" id="KW-0949">S-adenosyl-L-methionine</keyword>
<name>A0A2Z5IPV5_9BACT</name>
<dbReference type="EMBL" id="CP029295">
    <property type="protein sequence ID" value="AXE60512.1"/>
    <property type="molecule type" value="Genomic_DNA"/>
</dbReference>
<proteinExistence type="inferred from homology"/>
<keyword evidence="8" id="KW-1185">Reference proteome</keyword>
<dbReference type="AlphaFoldDB" id="A0A2Z5IPV5"/>
<evidence type="ECO:0000313" key="7">
    <source>
        <dbReference type="EMBL" id="AXE60512.1"/>
    </source>
</evidence>
<evidence type="ECO:0000256" key="2">
    <source>
        <dbReference type="ARBA" id="ARBA00022552"/>
    </source>
</evidence>
<keyword evidence="4 6" id="KW-0808">Transferase</keyword>
<keyword evidence="2 6" id="KW-0698">rRNA processing</keyword>